<dbReference type="PANTHER" id="PTHR11328:SF28">
    <property type="entry name" value="MAJOR FACILITATOR SUPERFAMILY DOMAIN-CONTAINING PROTEIN 12"/>
    <property type="match status" value="1"/>
</dbReference>
<accession>A0A7R8XK32</accession>
<evidence type="ECO:0000256" key="1">
    <source>
        <dbReference type="ARBA" id="ARBA00008335"/>
    </source>
</evidence>
<dbReference type="GO" id="GO:0005886">
    <property type="term" value="C:plasma membrane"/>
    <property type="evidence" value="ECO:0007669"/>
    <property type="project" value="TreeGrafter"/>
</dbReference>
<evidence type="ECO:0000313" key="2">
    <source>
        <dbReference type="EMBL" id="CAD7247459.1"/>
    </source>
</evidence>
<organism evidence="2">
    <name type="scientific">Darwinula stevensoni</name>
    <dbReference type="NCBI Taxonomy" id="69355"/>
    <lineage>
        <taxon>Eukaryota</taxon>
        <taxon>Metazoa</taxon>
        <taxon>Ecdysozoa</taxon>
        <taxon>Arthropoda</taxon>
        <taxon>Crustacea</taxon>
        <taxon>Oligostraca</taxon>
        <taxon>Ostracoda</taxon>
        <taxon>Podocopa</taxon>
        <taxon>Podocopida</taxon>
        <taxon>Darwinulocopina</taxon>
        <taxon>Darwinuloidea</taxon>
        <taxon>Darwinulidae</taxon>
        <taxon>Darwinula</taxon>
    </lineage>
</organism>
<dbReference type="PANTHER" id="PTHR11328">
    <property type="entry name" value="MAJOR FACILITATOR SUPERFAMILY DOMAIN-CONTAINING PROTEIN"/>
    <property type="match status" value="1"/>
</dbReference>
<dbReference type="SUPFAM" id="SSF103473">
    <property type="entry name" value="MFS general substrate transporter"/>
    <property type="match status" value="1"/>
</dbReference>
<dbReference type="Gene3D" id="1.20.1250.20">
    <property type="entry name" value="MFS general substrate transporter like domains"/>
    <property type="match status" value="1"/>
</dbReference>
<dbReference type="InterPro" id="IPR039672">
    <property type="entry name" value="MFS_2"/>
</dbReference>
<dbReference type="InterPro" id="IPR036259">
    <property type="entry name" value="MFS_trans_sf"/>
</dbReference>
<protein>
    <submittedName>
        <fullName evidence="2">Uncharacterized protein</fullName>
    </submittedName>
</protein>
<dbReference type="Pfam" id="PF13347">
    <property type="entry name" value="MFS_2"/>
    <property type="match status" value="1"/>
</dbReference>
<evidence type="ECO:0000313" key="3">
    <source>
        <dbReference type="Proteomes" id="UP000677054"/>
    </source>
</evidence>
<comment type="similarity">
    <text evidence="1">Belongs to the major facilitator superfamily.</text>
</comment>
<keyword evidence="3" id="KW-1185">Reference proteome</keyword>
<dbReference type="EMBL" id="CAJPEV010001456">
    <property type="protein sequence ID" value="CAG0892769.1"/>
    <property type="molecule type" value="Genomic_DNA"/>
</dbReference>
<sequence length="142" mass="16013">MMSVRRVLSDRLGLALRKAHLIYVKPLDLFPCSISLSSSQKELPWRIRGGYSIGHVLNDICSSMWFTYLLLYFHRVLGFESVHAGTLLLVGQVADALSTPLVGISVDKETNSFLPFQGYGLKKTWHAFGLSHLRNITKIYLC</sequence>
<reference evidence="2" key="1">
    <citation type="submission" date="2020-11" db="EMBL/GenBank/DDBJ databases">
        <authorList>
            <person name="Tran Van P."/>
        </authorList>
    </citation>
    <scope>NUCLEOTIDE SEQUENCE</scope>
</reference>
<dbReference type="Proteomes" id="UP000677054">
    <property type="component" value="Unassembled WGS sequence"/>
</dbReference>
<dbReference type="GO" id="GO:0015293">
    <property type="term" value="F:symporter activity"/>
    <property type="evidence" value="ECO:0007669"/>
    <property type="project" value="InterPro"/>
</dbReference>
<dbReference type="EMBL" id="LR900973">
    <property type="protein sequence ID" value="CAD7247459.1"/>
    <property type="molecule type" value="Genomic_DNA"/>
</dbReference>
<proteinExistence type="inferred from homology"/>
<dbReference type="GO" id="GO:0008643">
    <property type="term" value="P:carbohydrate transport"/>
    <property type="evidence" value="ECO:0007669"/>
    <property type="project" value="InterPro"/>
</dbReference>
<dbReference type="OrthoDB" id="1730117at2759"/>
<name>A0A7R8XK32_9CRUS</name>
<gene>
    <name evidence="2" type="ORF">DSTB1V02_LOCUS7290</name>
</gene>
<dbReference type="AlphaFoldDB" id="A0A7R8XK32"/>